<protein>
    <submittedName>
        <fullName evidence="3">2-hydroxyhepta-2,4-diene-1,7-dioate isomerase</fullName>
    </submittedName>
</protein>
<dbReference type="Proteomes" id="UP001208692">
    <property type="component" value="Unassembled WGS sequence"/>
</dbReference>
<feature type="domain" description="Fumarylacetoacetase-like C-terminal" evidence="2">
    <location>
        <begin position="2"/>
        <end position="188"/>
    </location>
</feature>
<dbReference type="PANTHER" id="PTHR11820:SF7">
    <property type="entry name" value="ACYLPYRUVASE FAHD1, MITOCHONDRIAL"/>
    <property type="match status" value="1"/>
</dbReference>
<name>A0AAV5AVG5_9FLAO</name>
<dbReference type="InterPro" id="IPR036663">
    <property type="entry name" value="Fumarylacetoacetase_C_sf"/>
</dbReference>
<keyword evidence="1" id="KW-0479">Metal-binding</keyword>
<evidence type="ECO:0000313" key="6">
    <source>
        <dbReference type="Proteomes" id="UP001208692"/>
    </source>
</evidence>
<comment type="caution">
    <text evidence="3">The sequence shown here is derived from an EMBL/GenBank/DDBJ whole genome shotgun (WGS) entry which is preliminary data.</text>
</comment>
<dbReference type="EMBL" id="BQKA01000024">
    <property type="protein sequence ID" value="GJM50280.1"/>
    <property type="molecule type" value="Genomic_DNA"/>
</dbReference>
<evidence type="ECO:0000313" key="4">
    <source>
        <dbReference type="EMBL" id="GJM53797.1"/>
    </source>
</evidence>
<evidence type="ECO:0000313" key="5">
    <source>
        <dbReference type="Proteomes" id="UP001207736"/>
    </source>
</evidence>
<dbReference type="Proteomes" id="UP001207736">
    <property type="component" value="Unassembled WGS sequence"/>
</dbReference>
<reference evidence="3 6" key="1">
    <citation type="submission" date="2021-11" db="EMBL/GenBank/DDBJ databases">
        <title>Draft genome sequence of Capnocytophaga sp. strain KC07075 isolated from cat oral cavity.</title>
        <authorList>
            <person name="Suzuki M."/>
            <person name="Imaoka K."/>
            <person name="Kimura M."/>
            <person name="Morikawa S."/>
            <person name="Maeda K."/>
        </authorList>
    </citation>
    <scope>NUCLEOTIDE SEQUENCE</scope>
    <source>
        <strain evidence="3">KC07075</strain>
        <strain evidence="4 6">KC07079</strain>
    </source>
</reference>
<dbReference type="Pfam" id="PF01557">
    <property type="entry name" value="FAA_hydrolase"/>
    <property type="match status" value="1"/>
</dbReference>
<dbReference type="GO" id="GO:0046872">
    <property type="term" value="F:metal ion binding"/>
    <property type="evidence" value="ECO:0007669"/>
    <property type="project" value="UniProtKB-KW"/>
</dbReference>
<keyword evidence="3" id="KW-0413">Isomerase</keyword>
<dbReference type="PANTHER" id="PTHR11820">
    <property type="entry name" value="ACYLPYRUVASE"/>
    <property type="match status" value="1"/>
</dbReference>
<dbReference type="InterPro" id="IPR011234">
    <property type="entry name" value="Fumarylacetoacetase-like_C"/>
</dbReference>
<organism evidence="3 5">
    <name type="scientific">Capnocytophaga catalasegens</name>
    <dbReference type="NCBI Taxonomy" id="1004260"/>
    <lineage>
        <taxon>Bacteria</taxon>
        <taxon>Pseudomonadati</taxon>
        <taxon>Bacteroidota</taxon>
        <taxon>Flavobacteriia</taxon>
        <taxon>Flavobacteriales</taxon>
        <taxon>Flavobacteriaceae</taxon>
        <taxon>Capnocytophaga</taxon>
    </lineage>
</organism>
<evidence type="ECO:0000256" key="1">
    <source>
        <dbReference type="ARBA" id="ARBA00022723"/>
    </source>
</evidence>
<gene>
    <name evidence="3" type="ORF">RCZ15_12530</name>
    <name evidence="4" type="ORF">RCZ16_21130</name>
</gene>
<keyword evidence="6" id="KW-1185">Reference proteome</keyword>
<accession>A0AAV5AVG5</accession>
<dbReference type="EMBL" id="BQKB01000050">
    <property type="protein sequence ID" value="GJM53797.1"/>
    <property type="molecule type" value="Genomic_DNA"/>
</dbReference>
<dbReference type="GO" id="GO:0016853">
    <property type="term" value="F:isomerase activity"/>
    <property type="evidence" value="ECO:0007669"/>
    <property type="project" value="UniProtKB-KW"/>
</dbReference>
<dbReference type="RefSeq" id="WP_264847658.1">
    <property type="nucleotide sequence ID" value="NZ_BPMA01000065.1"/>
</dbReference>
<dbReference type="SUPFAM" id="SSF56529">
    <property type="entry name" value="FAH"/>
    <property type="match status" value="1"/>
</dbReference>
<dbReference type="Gene3D" id="3.90.850.10">
    <property type="entry name" value="Fumarylacetoacetase-like, C-terminal domain"/>
    <property type="match status" value="1"/>
</dbReference>
<sequence length="202" mass="22851">MKIICIGRNYPLHASELGNITPKEPIIFLKPDTAIHNLDLPYYLPDFSNELHYEVELVIKICKQGKYIAEKFASSYYQEIGLGIDFTARDLQKNLQSQSLPWELSKSFDGSAIIGKFFPKEDFPISNLSFSLLKNKEIVQTGNSTQMIWQIDQLIAYVSKFFTLRTGDLLFTGTPAGVGRVVSGDILEGFLEQQKAFSLRIC</sequence>
<evidence type="ECO:0000313" key="3">
    <source>
        <dbReference type="EMBL" id="GJM50280.1"/>
    </source>
</evidence>
<proteinExistence type="predicted"/>
<evidence type="ECO:0000259" key="2">
    <source>
        <dbReference type="Pfam" id="PF01557"/>
    </source>
</evidence>
<dbReference type="AlphaFoldDB" id="A0AAV5AVG5"/>
<dbReference type="GO" id="GO:0018773">
    <property type="term" value="F:acetylpyruvate hydrolase activity"/>
    <property type="evidence" value="ECO:0007669"/>
    <property type="project" value="TreeGrafter"/>
</dbReference>